<evidence type="ECO:0000256" key="4">
    <source>
        <dbReference type="SAM" id="MobiDB-lite"/>
    </source>
</evidence>
<feature type="region of interest" description="Disordered" evidence="4">
    <location>
        <begin position="127"/>
        <end position="152"/>
    </location>
</feature>
<dbReference type="GO" id="GO:0003677">
    <property type="term" value="F:DNA binding"/>
    <property type="evidence" value="ECO:0007669"/>
    <property type="project" value="UniProtKB-KW"/>
</dbReference>
<dbReference type="InterPro" id="IPR016032">
    <property type="entry name" value="Sig_transdc_resp-reg_C-effctor"/>
</dbReference>
<accession>A0A0F9GF92</accession>
<evidence type="ECO:0000256" key="1">
    <source>
        <dbReference type="ARBA" id="ARBA00023015"/>
    </source>
</evidence>
<sequence length="252" mass="27471">MSDIPKNGQLTVILADRRPLMREAFRVNFDNVPWLLLVAEVGTIEEAEAAVLRLRARLLILQSDLLAGGQVETLYRLKSWCPDTAIIIVGIGGVTTGELAEIAYLGHRWLPDHATADDLMAAVSDSAKNGAHQPNGPNGPPEGVIPPAGQQPLTPRETEVLRLASAGLSNQQIADQLVISRYTARNHVRNILAKLKVKNRTAASAFIHATMFERALTPATPARHPPPSRTTNSPRLFPRLRHLLQNHGRSAS</sequence>
<evidence type="ECO:0000313" key="6">
    <source>
        <dbReference type="EMBL" id="KKL61797.1"/>
    </source>
</evidence>
<name>A0A0F9GF92_9ZZZZ</name>
<evidence type="ECO:0000259" key="5">
    <source>
        <dbReference type="PROSITE" id="PS50043"/>
    </source>
</evidence>
<dbReference type="Pfam" id="PF00196">
    <property type="entry name" value="GerE"/>
    <property type="match status" value="1"/>
</dbReference>
<gene>
    <name evidence="6" type="ORF">LCGC14_2191710</name>
</gene>
<keyword evidence="3" id="KW-0804">Transcription</keyword>
<dbReference type="CDD" id="cd06170">
    <property type="entry name" value="LuxR_C_like"/>
    <property type="match status" value="1"/>
</dbReference>
<dbReference type="SUPFAM" id="SSF46894">
    <property type="entry name" value="C-terminal effector domain of the bipartite response regulators"/>
    <property type="match status" value="1"/>
</dbReference>
<dbReference type="GO" id="GO:0006355">
    <property type="term" value="P:regulation of DNA-templated transcription"/>
    <property type="evidence" value="ECO:0007669"/>
    <property type="project" value="InterPro"/>
</dbReference>
<dbReference type="SMART" id="SM00421">
    <property type="entry name" value="HTH_LUXR"/>
    <property type="match status" value="1"/>
</dbReference>
<reference evidence="6" key="1">
    <citation type="journal article" date="2015" name="Nature">
        <title>Complex archaea that bridge the gap between prokaryotes and eukaryotes.</title>
        <authorList>
            <person name="Spang A."/>
            <person name="Saw J.H."/>
            <person name="Jorgensen S.L."/>
            <person name="Zaremba-Niedzwiedzka K."/>
            <person name="Martijn J."/>
            <person name="Lind A.E."/>
            <person name="van Eijk R."/>
            <person name="Schleper C."/>
            <person name="Guy L."/>
            <person name="Ettema T.J."/>
        </authorList>
    </citation>
    <scope>NUCLEOTIDE SEQUENCE</scope>
</reference>
<evidence type="ECO:0000256" key="3">
    <source>
        <dbReference type="ARBA" id="ARBA00023163"/>
    </source>
</evidence>
<protein>
    <recommendedName>
        <fullName evidence="5">HTH luxR-type domain-containing protein</fullName>
    </recommendedName>
</protein>
<dbReference type="InterPro" id="IPR000792">
    <property type="entry name" value="Tscrpt_reg_LuxR_C"/>
</dbReference>
<dbReference type="InterPro" id="IPR039420">
    <property type="entry name" value="WalR-like"/>
</dbReference>
<dbReference type="PRINTS" id="PR00038">
    <property type="entry name" value="HTHLUXR"/>
</dbReference>
<dbReference type="EMBL" id="LAZR01028705">
    <property type="protein sequence ID" value="KKL61797.1"/>
    <property type="molecule type" value="Genomic_DNA"/>
</dbReference>
<proteinExistence type="predicted"/>
<keyword evidence="1" id="KW-0805">Transcription regulation</keyword>
<dbReference type="PANTHER" id="PTHR43214:SF24">
    <property type="entry name" value="TRANSCRIPTIONAL REGULATORY PROTEIN NARL-RELATED"/>
    <property type="match status" value="1"/>
</dbReference>
<dbReference type="PROSITE" id="PS50043">
    <property type="entry name" value="HTH_LUXR_2"/>
    <property type="match status" value="1"/>
</dbReference>
<feature type="domain" description="HTH luxR-type" evidence="5">
    <location>
        <begin position="146"/>
        <end position="211"/>
    </location>
</feature>
<keyword evidence="2" id="KW-0238">DNA-binding</keyword>
<dbReference type="PANTHER" id="PTHR43214">
    <property type="entry name" value="TWO-COMPONENT RESPONSE REGULATOR"/>
    <property type="match status" value="1"/>
</dbReference>
<organism evidence="6">
    <name type="scientific">marine sediment metagenome</name>
    <dbReference type="NCBI Taxonomy" id="412755"/>
    <lineage>
        <taxon>unclassified sequences</taxon>
        <taxon>metagenomes</taxon>
        <taxon>ecological metagenomes</taxon>
    </lineage>
</organism>
<evidence type="ECO:0000256" key="2">
    <source>
        <dbReference type="ARBA" id="ARBA00023125"/>
    </source>
</evidence>
<feature type="region of interest" description="Disordered" evidence="4">
    <location>
        <begin position="217"/>
        <end position="236"/>
    </location>
</feature>
<dbReference type="Gene3D" id="3.40.50.2300">
    <property type="match status" value="1"/>
</dbReference>
<comment type="caution">
    <text evidence="6">The sequence shown here is derived from an EMBL/GenBank/DDBJ whole genome shotgun (WGS) entry which is preliminary data.</text>
</comment>
<dbReference type="AlphaFoldDB" id="A0A0F9GF92"/>